<gene>
    <name evidence="1" type="ORF">SIMMY50_2</name>
</gene>
<sequence length="562" mass="63726">MDPLLETAIKNTIPKMNPDISNGFVKRELDKALEYLNNVFASAFGSLGSNIKYIGYQRCRPDEEYRFSLKRNGGATASKARYELARSDVFLTKFNFTVDGKATKPLLLYVPYCDDTGLMHLRGTAHTISPVLEDPGISVTRDGCFFRVTCDKIVVKRTGHTVCRDTMDITQKRKRVQKHINVPWAKIYRAKQQKANSAKTAPVTSLPHYLFAKYGVTHTFKKYAGMDVVFGTELDITPQNYPDNEWTRFYSAKQTHPNNKRPSQEWVPTAAALAVRTTAPSQLVDILVAGYFYVADCYTHEFNPIHSDEPDHWRLMMGKMVFNKTVKYVQMTEYLAPHFASLDTYLDDIAKENLAEEGVLCEDVYELMTYIIANLDHMINTVNLASMYNKKLVVLPYVLSPIIHGIFYTKFNLMQQCKKRAVDTTTGEEIMVFTEDTLFDVLGRNLKPEAINKVKGPDHGMISSVAAPGDNKMFKINNKITLQQNATQSGGRRNESPMTDDSKGLDVSIADCASYLHITKPDPTGRSLFNPFKLLVRDKLLPSVKYEKLFSVTQAIIYRRNI</sequence>
<accession>A0A173GCP1</accession>
<dbReference type="Proteomes" id="UP000222975">
    <property type="component" value="Segment"/>
</dbReference>
<evidence type="ECO:0000313" key="2">
    <source>
        <dbReference type="Proteomes" id="UP000222975"/>
    </source>
</evidence>
<keyword evidence="2" id="KW-1185">Reference proteome</keyword>
<evidence type="ECO:0000313" key="1">
    <source>
        <dbReference type="EMBL" id="ANH51464.1"/>
    </source>
</evidence>
<protein>
    <submittedName>
        <fullName evidence="1">Putative RNA polymerase beta subunit</fullName>
    </submittedName>
</protein>
<organism evidence="1 2">
    <name type="scientific">Erwinia phage vB_EamM_Simmy50</name>
    <dbReference type="NCBI Taxonomy" id="1815988"/>
    <lineage>
        <taxon>Viruses</taxon>
        <taxon>Duplodnaviria</taxon>
        <taxon>Heunggongvirae</taxon>
        <taxon>Uroviricota</taxon>
        <taxon>Caudoviricetes</taxon>
        <taxon>Chimalliviridae</taxon>
        <taxon>Agricanvirus</taxon>
        <taxon>Agricanvirus simmy50</taxon>
    </lineage>
</organism>
<name>A0A173GCP1_9CAUD</name>
<proteinExistence type="predicted"/>
<dbReference type="EMBL" id="KU886223">
    <property type="protein sequence ID" value="ANH51464.1"/>
    <property type="molecule type" value="Genomic_DNA"/>
</dbReference>
<reference evidence="2" key="1">
    <citation type="submission" date="2016-03" db="EMBL/GenBank/DDBJ databases">
        <authorList>
            <person name="Sharma R."/>
            <person name="Simister A.R."/>
            <person name="Berg J.A."/>
            <person name="Jensen G.L."/>
            <person name="Keele B.R."/>
            <person name="Ward M.E.H."/>
            <person name="Breakwell D.P."/>
            <person name="Hope S."/>
            <person name="Grose J.H."/>
        </authorList>
    </citation>
    <scope>NUCLEOTIDE SEQUENCE [LARGE SCALE GENOMIC DNA]</scope>
</reference>